<evidence type="ECO:0000313" key="4">
    <source>
        <dbReference type="Proteomes" id="UP001204798"/>
    </source>
</evidence>
<sequence length="385" mass="43027">MRILFVSECYHPVRNGVVAVIDILTEQLKKRGHEVMIVAPKHPKSEGDPEWVVRIPSLPNPFYPDYPAAVPWARQLHQVIDTFKPDIVHTHSFMWLSRFALSHAQKRGIPVVTTFHTLVTEYLHYAPVPRWISLPFIARWVASFCNKCQVVIIVSPIAEPLLRSFGVKTPIEFIPTGIDAEQFGKGNGFRVRKELGIPTTASVLLYVGRIAKEKNIAFLLEALSPVLAERLRTYLVLVGDGPEMAAMKAKAKSLPGGERIIFVGSRPRSEIPDFHAAADIFVFASVTEMQGLALTEAMMSGLPVVVVGEGGIRYFVKDGEVGFVVPHDKIGFANAVRTLLDKPHLRMAMAERARMFAMQTFSLSVCVDRLESLYQKVLAKEFERV</sequence>
<dbReference type="Pfam" id="PF00534">
    <property type="entry name" value="Glycos_transf_1"/>
    <property type="match status" value="1"/>
</dbReference>
<evidence type="ECO:0000313" key="3">
    <source>
        <dbReference type="EMBL" id="MCS3917863.1"/>
    </source>
</evidence>
<dbReference type="Gene3D" id="3.40.50.2000">
    <property type="entry name" value="Glycogen Phosphorylase B"/>
    <property type="match status" value="2"/>
</dbReference>
<feature type="domain" description="Glycosyl transferase family 1" evidence="1">
    <location>
        <begin position="192"/>
        <end position="354"/>
    </location>
</feature>
<proteinExistence type="predicted"/>
<dbReference type="InterPro" id="IPR050194">
    <property type="entry name" value="Glycosyltransferase_grp1"/>
</dbReference>
<dbReference type="EMBL" id="JANUCP010000001">
    <property type="protein sequence ID" value="MCS3917863.1"/>
    <property type="molecule type" value="Genomic_DNA"/>
</dbReference>
<feature type="domain" description="Glycosyltransferase subfamily 4-like N-terminal" evidence="2">
    <location>
        <begin position="15"/>
        <end position="181"/>
    </location>
</feature>
<dbReference type="PANTHER" id="PTHR45947:SF3">
    <property type="entry name" value="SULFOQUINOVOSYL TRANSFERASE SQD2"/>
    <property type="match status" value="1"/>
</dbReference>
<comment type="caution">
    <text evidence="3">The sequence shown here is derived from an EMBL/GenBank/DDBJ whole genome shotgun (WGS) entry which is preliminary data.</text>
</comment>
<reference evidence="3 4" key="1">
    <citation type="submission" date="2022-08" db="EMBL/GenBank/DDBJ databases">
        <title>Bacterial and archaeal communities from various locations to study Microbial Dark Matter (Phase II).</title>
        <authorList>
            <person name="Stepanauskas R."/>
        </authorList>
    </citation>
    <scope>NUCLEOTIDE SEQUENCE [LARGE SCALE GENOMIC DNA]</scope>
    <source>
        <strain evidence="3 4">PD1</strain>
    </source>
</reference>
<dbReference type="Pfam" id="PF13439">
    <property type="entry name" value="Glyco_transf_4"/>
    <property type="match status" value="1"/>
</dbReference>
<dbReference type="RefSeq" id="WP_259092515.1">
    <property type="nucleotide sequence ID" value="NZ_CP130454.1"/>
</dbReference>
<gene>
    <name evidence="3" type="ORF">M2350_000260</name>
</gene>
<evidence type="ECO:0000259" key="1">
    <source>
        <dbReference type="Pfam" id="PF00534"/>
    </source>
</evidence>
<organism evidence="3 4">
    <name type="scientific">Candidatus Fervidibacter sacchari</name>
    <dbReference type="NCBI Taxonomy" id="1448929"/>
    <lineage>
        <taxon>Bacteria</taxon>
        <taxon>Candidatus Fervidibacterota</taxon>
        <taxon>Candidatus Fervidibacter</taxon>
    </lineage>
</organism>
<evidence type="ECO:0000259" key="2">
    <source>
        <dbReference type="Pfam" id="PF13439"/>
    </source>
</evidence>
<name>A0ABT2ELN4_9BACT</name>
<dbReference type="PANTHER" id="PTHR45947">
    <property type="entry name" value="SULFOQUINOVOSYL TRANSFERASE SQD2"/>
    <property type="match status" value="1"/>
</dbReference>
<dbReference type="InterPro" id="IPR028098">
    <property type="entry name" value="Glyco_trans_4-like_N"/>
</dbReference>
<dbReference type="Proteomes" id="UP001204798">
    <property type="component" value="Unassembled WGS sequence"/>
</dbReference>
<protein>
    <submittedName>
        <fullName evidence="3">Glycosyltransferase involved in cell wall biosynthesis</fullName>
    </submittedName>
</protein>
<dbReference type="InterPro" id="IPR001296">
    <property type="entry name" value="Glyco_trans_1"/>
</dbReference>
<accession>A0ABT2ELN4</accession>
<dbReference type="SUPFAM" id="SSF53756">
    <property type="entry name" value="UDP-Glycosyltransferase/glycogen phosphorylase"/>
    <property type="match status" value="1"/>
</dbReference>
<keyword evidence="4" id="KW-1185">Reference proteome</keyword>